<evidence type="ECO:0000313" key="2">
    <source>
        <dbReference type="Proteomes" id="UP001055811"/>
    </source>
</evidence>
<gene>
    <name evidence="1" type="ORF">L2E82_14760</name>
</gene>
<name>A0ACB9F1A7_CICIN</name>
<dbReference type="EMBL" id="CM042011">
    <property type="protein sequence ID" value="KAI3764746.1"/>
    <property type="molecule type" value="Genomic_DNA"/>
</dbReference>
<comment type="caution">
    <text evidence="1">The sequence shown here is derived from an EMBL/GenBank/DDBJ whole genome shotgun (WGS) entry which is preliminary data.</text>
</comment>
<proteinExistence type="predicted"/>
<reference evidence="1 2" key="2">
    <citation type="journal article" date="2022" name="Mol. Ecol. Resour.">
        <title>The genomes of chicory, endive, great burdock and yacon provide insights into Asteraceae paleo-polyploidization history and plant inulin production.</title>
        <authorList>
            <person name="Fan W."/>
            <person name="Wang S."/>
            <person name="Wang H."/>
            <person name="Wang A."/>
            <person name="Jiang F."/>
            <person name="Liu H."/>
            <person name="Zhao H."/>
            <person name="Xu D."/>
            <person name="Zhang Y."/>
        </authorList>
    </citation>
    <scope>NUCLEOTIDE SEQUENCE [LARGE SCALE GENOMIC DNA]</scope>
    <source>
        <strain evidence="2">cv. Punajuju</strain>
        <tissue evidence="1">Leaves</tissue>
    </source>
</reference>
<organism evidence="1 2">
    <name type="scientific">Cichorium intybus</name>
    <name type="common">Chicory</name>
    <dbReference type="NCBI Taxonomy" id="13427"/>
    <lineage>
        <taxon>Eukaryota</taxon>
        <taxon>Viridiplantae</taxon>
        <taxon>Streptophyta</taxon>
        <taxon>Embryophyta</taxon>
        <taxon>Tracheophyta</taxon>
        <taxon>Spermatophyta</taxon>
        <taxon>Magnoliopsida</taxon>
        <taxon>eudicotyledons</taxon>
        <taxon>Gunneridae</taxon>
        <taxon>Pentapetalae</taxon>
        <taxon>asterids</taxon>
        <taxon>campanulids</taxon>
        <taxon>Asterales</taxon>
        <taxon>Asteraceae</taxon>
        <taxon>Cichorioideae</taxon>
        <taxon>Cichorieae</taxon>
        <taxon>Cichoriinae</taxon>
        <taxon>Cichorium</taxon>
    </lineage>
</organism>
<dbReference type="Proteomes" id="UP001055811">
    <property type="component" value="Linkage Group LG03"/>
</dbReference>
<accession>A0ACB9F1A7</accession>
<protein>
    <submittedName>
        <fullName evidence="1">Uncharacterized protein</fullName>
    </submittedName>
</protein>
<reference evidence="2" key="1">
    <citation type="journal article" date="2022" name="Mol. Ecol. Resour.">
        <title>The genomes of chicory, endive, great burdock and yacon provide insights into Asteraceae palaeo-polyploidization history and plant inulin production.</title>
        <authorList>
            <person name="Fan W."/>
            <person name="Wang S."/>
            <person name="Wang H."/>
            <person name="Wang A."/>
            <person name="Jiang F."/>
            <person name="Liu H."/>
            <person name="Zhao H."/>
            <person name="Xu D."/>
            <person name="Zhang Y."/>
        </authorList>
    </citation>
    <scope>NUCLEOTIDE SEQUENCE [LARGE SCALE GENOMIC DNA]</scope>
    <source>
        <strain evidence="2">cv. Punajuju</strain>
    </source>
</reference>
<evidence type="ECO:0000313" key="1">
    <source>
        <dbReference type="EMBL" id="KAI3764746.1"/>
    </source>
</evidence>
<sequence>MLMYTRVDKTTALPEHGCALPTTAEVAGIVQGATSACRDLLTYIWTDRVAVFRIPPQSPTNHLPPTMSNRNAPDAPVAGGEPPNENLDSRALSLAIFIFSVSTLAHVYLSDAFSGGSKKDDSASSVKDTPSLKDTGYFRFWMIFNVASLYLAMCVVLIEATHLSPLIPVVIKRWIKYIGDWTLWVSGVCMLVAFQLILRGYSLLGKNKEADIVTGVGFWVCLVFTALMILLKVGGFLWYLV</sequence>
<keyword evidence="2" id="KW-1185">Reference proteome</keyword>